<dbReference type="Gene3D" id="1.10.1220.10">
    <property type="entry name" value="Met repressor-like"/>
    <property type="match status" value="1"/>
</dbReference>
<evidence type="ECO:0008006" key="3">
    <source>
        <dbReference type="Google" id="ProtNLM"/>
    </source>
</evidence>
<sequence>MNTAVIITKTEPQVKVRAQRVAKDLGLSLSSLINAWLRQLIKTKTVIFSAADEEPTQYLLDALRESGEDIKAGRVVSFDTADDTISYIDEIIEGEQNAKKN</sequence>
<evidence type="ECO:0000313" key="2">
    <source>
        <dbReference type="Proteomes" id="UP000034664"/>
    </source>
</evidence>
<protein>
    <recommendedName>
        <fullName evidence="3">DNA-damage-inducible protein J</fullName>
    </recommendedName>
</protein>
<dbReference type="Pfam" id="PF04221">
    <property type="entry name" value="RelB"/>
    <property type="match status" value="1"/>
</dbReference>
<organism evidence="1 2">
    <name type="scientific">Candidatus Roizmanbacteria bacterium GW2011_GWB1_40_7</name>
    <dbReference type="NCBI Taxonomy" id="1618482"/>
    <lineage>
        <taxon>Bacteria</taxon>
        <taxon>Candidatus Roizmaniibacteriota</taxon>
    </lineage>
</organism>
<comment type="caution">
    <text evidence="1">The sequence shown here is derived from an EMBL/GenBank/DDBJ whole genome shotgun (WGS) entry which is preliminary data.</text>
</comment>
<name>A0A0G0W4G4_9BACT</name>
<dbReference type="InterPro" id="IPR013321">
    <property type="entry name" value="Arc_rbn_hlx_hlx"/>
</dbReference>
<dbReference type="EMBL" id="LBZM01000056">
    <property type="protein sequence ID" value="KKR70142.1"/>
    <property type="molecule type" value="Genomic_DNA"/>
</dbReference>
<proteinExistence type="predicted"/>
<accession>A0A0G0W4G4</accession>
<dbReference type="Proteomes" id="UP000034664">
    <property type="component" value="Unassembled WGS sequence"/>
</dbReference>
<dbReference type="AlphaFoldDB" id="A0A0G0W4G4"/>
<evidence type="ECO:0000313" key="1">
    <source>
        <dbReference type="EMBL" id="KKR70142.1"/>
    </source>
</evidence>
<reference evidence="1 2" key="1">
    <citation type="journal article" date="2015" name="Nature">
        <title>rRNA introns, odd ribosomes, and small enigmatic genomes across a large radiation of phyla.</title>
        <authorList>
            <person name="Brown C.T."/>
            <person name="Hug L.A."/>
            <person name="Thomas B.C."/>
            <person name="Sharon I."/>
            <person name="Castelle C.J."/>
            <person name="Singh A."/>
            <person name="Wilkins M.J."/>
            <person name="Williams K.H."/>
            <person name="Banfield J.F."/>
        </authorList>
    </citation>
    <scope>NUCLEOTIDE SEQUENCE [LARGE SCALE GENOMIC DNA]</scope>
</reference>
<dbReference type="GO" id="GO:0006355">
    <property type="term" value="P:regulation of DNA-templated transcription"/>
    <property type="evidence" value="ECO:0007669"/>
    <property type="project" value="InterPro"/>
</dbReference>
<dbReference type="InterPro" id="IPR007337">
    <property type="entry name" value="RelB/DinJ"/>
</dbReference>
<gene>
    <name evidence="1" type="ORF">UU14_C0056G0004</name>
</gene>